<evidence type="ECO:0000313" key="6">
    <source>
        <dbReference type="Proteomes" id="UP000050920"/>
    </source>
</evidence>
<dbReference type="Gene3D" id="1.10.357.10">
    <property type="entry name" value="Tetracycline Repressor, domain 2"/>
    <property type="match status" value="1"/>
</dbReference>
<feature type="domain" description="HTH tetR-type" evidence="4">
    <location>
        <begin position="12"/>
        <end position="48"/>
    </location>
</feature>
<dbReference type="InterPro" id="IPR036271">
    <property type="entry name" value="Tet_transcr_reg_TetR-rel_C_sf"/>
</dbReference>
<keyword evidence="6" id="KW-1185">Reference proteome</keyword>
<keyword evidence="3" id="KW-0804">Transcription</keyword>
<gene>
    <name evidence="5" type="ORF">DY78_GL001490</name>
</gene>
<dbReference type="GO" id="GO:0003677">
    <property type="term" value="F:DNA binding"/>
    <property type="evidence" value="ECO:0007669"/>
    <property type="project" value="UniProtKB-KW"/>
</dbReference>
<dbReference type="PANTHER" id="PTHR47506">
    <property type="entry name" value="TRANSCRIPTIONAL REGULATORY PROTEIN"/>
    <property type="match status" value="1"/>
</dbReference>
<keyword evidence="2" id="KW-0238">DNA-binding</keyword>
<evidence type="ECO:0000313" key="5">
    <source>
        <dbReference type="EMBL" id="KRO29081.1"/>
    </source>
</evidence>
<sequence>MPTKNEVVTAFMKQFWAHGYAQTTVDDLAAAGQLSRSQFYRQYHSKAAALRQSLQLYQTTLDTELTQLIQRDQALGTPLAALLADCLLMPFKSERWPSGCLMVNLMAEIGADDVLIADQTQAIYTNLQTRLVGLLSAQASSLPGLVADTAASLMQLRTGIQILAKQNYGATQLKQQAQTSVALIVKGS</sequence>
<dbReference type="SUPFAM" id="SSF46689">
    <property type="entry name" value="Homeodomain-like"/>
    <property type="match status" value="1"/>
</dbReference>
<dbReference type="InterPro" id="IPR009057">
    <property type="entry name" value="Homeodomain-like_sf"/>
</dbReference>
<evidence type="ECO:0000259" key="4">
    <source>
        <dbReference type="Pfam" id="PF00440"/>
    </source>
</evidence>
<dbReference type="AlphaFoldDB" id="A0A0R2NTT4"/>
<reference evidence="5 6" key="1">
    <citation type="journal article" date="2015" name="Genome Announc.">
        <title>Expanding the biotechnology potential of lactobacilli through comparative genomics of 213 strains and associated genera.</title>
        <authorList>
            <person name="Sun Z."/>
            <person name="Harris H.M."/>
            <person name="McCann A."/>
            <person name="Guo C."/>
            <person name="Argimon S."/>
            <person name="Zhang W."/>
            <person name="Yang X."/>
            <person name="Jeffery I.B."/>
            <person name="Cooney J.C."/>
            <person name="Kagawa T.F."/>
            <person name="Liu W."/>
            <person name="Song Y."/>
            <person name="Salvetti E."/>
            <person name="Wrobel A."/>
            <person name="Rasinkangas P."/>
            <person name="Parkhill J."/>
            <person name="Rea M.C."/>
            <person name="O'Sullivan O."/>
            <person name="Ritari J."/>
            <person name="Douillard F.P."/>
            <person name="Paul Ross R."/>
            <person name="Yang R."/>
            <person name="Briner A.E."/>
            <person name="Felis G.E."/>
            <person name="de Vos W.M."/>
            <person name="Barrangou R."/>
            <person name="Klaenhammer T.R."/>
            <person name="Caufield P.W."/>
            <person name="Cui Y."/>
            <person name="Zhang H."/>
            <person name="O'Toole P.W."/>
        </authorList>
    </citation>
    <scope>NUCLEOTIDE SEQUENCE [LARGE SCALE GENOMIC DNA]</scope>
    <source>
        <strain evidence="5 6">DSM 21115</strain>
    </source>
</reference>
<accession>A0A0R2NTT4</accession>
<dbReference type="RefSeq" id="WP_024625733.1">
    <property type="nucleotide sequence ID" value="NZ_AYGX02000019.1"/>
</dbReference>
<name>A0A0R2NTT4_9LACO</name>
<protein>
    <submittedName>
        <fullName evidence="5">Transcription regulator</fullName>
    </submittedName>
</protein>
<dbReference type="SUPFAM" id="SSF48498">
    <property type="entry name" value="Tetracyclin repressor-like, C-terminal domain"/>
    <property type="match status" value="1"/>
</dbReference>
<evidence type="ECO:0000256" key="3">
    <source>
        <dbReference type="ARBA" id="ARBA00023163"/>
    </source>
</evidence>
<proteinExistence type="predicted"/>
<evidence type="ECO:0000256" key="2">
    <source>
        <dbReference type="ARBA" id="ARBA00023125"/>
    </source>
</evidence>
<organism evidence="5 6">
    <name type="scientific">Lactiplantibacillus fabifermentans DSM 21115</name>
    <dbReference type="NCBI Taxonomy" id="1413187"/>
    <lineage>
        <taxon>Bacteria</taxon>
        <taxon>Bacillati</taxon>
        <taxon>Bacillota</taxon>
        <taxon>Bacilli</taxon>
        <taxon>Lactobacillales</taxon>
        <taxon>Lactobacillaceae</taxon>
        <taxon>Lactiplantibacillus</taxon>
    </lineage>
</organism>
<dbReference type="Pfam" id="PF00440">
    <property type="entry name" value="TetR_N"/>
    <property type="match status" value="1"/>
</dbReference>
<keyword evidence="1" id="KW-0805">Transcription regulation</keyword>
<evidence type="ECO:0000256" key="1">
    <source>
        <dbReference type="ARBA" id="ARBA00023015"/>
    </source>
</evidence>
<comment type="caution">
    <text evidence="5">The sequence shown here is derived from an EMBL/GenBank/DDBJ whole genome shotgun (WGS) entry which is preliminary data.</text>
</comment>
<dbReference type="PANTHER" id="PTHR47506:SF1">
    <property type="entry name" value="HTH-TYPE TRANSCRIPTIONAL REGULATOR YJDC"/>
    <property type="match status" value="1"/>
</dbReference>
<dbReference type="Proteomes" id="UP000050920">
    <property type="component" value="Unassembled WGS sequence"/>
</dbReference>
<dbReference type="EMBL" id="AYGX02000019">
    <property type="protein sequence ID" value="KRO29081.1"/>
    <property type="molecule type" value="Genomic_DNA"/>
</dbReference>
<dbReference type="InterPro" id="IPR001647">
    <property type="entry name" value="HTH_TetR"/>
</dbReference>